<dbReference type="PRINTS" id="PR00035">
    <property type="entry name" value="HTHGNTR"/>
</dbReference>
<comment type="caution">
    <text evidence="5">The sequence shown here is derived from an EMBL/GenBank/DDBJ whole genome shotgun (WGS) entry which is preliminary data.</text>
</comment>
<dbReference type="GO" id="GO:0045892">
    <property type="term" value="P:negative regulation of DNA-templated transcription"/>
    <property type="evidence" value="ECO:0007669"/>
    <property type="project" value="TreeGrafter"/>
</dbReference>
<dbReference type="AlphaFoldDB" id="A0A072NN58"/>
<dbReference type="Gene3D" id="1.10.10.10">
    <property type="entry name" value="Winged helix-like DNA-binding domain superfamily/Winged helix DNA-binding domain"/>
    <property type="match status" value="1"/>
</dbReference>
<dbReference type="InterPro" id="IPR000524">
    <property type="entry name" value="Tscrpt_reg_HTH_GntR"/>
</dbReference>
<dbReference type="PANTHER" id="PTHR44846:SF1">
    <property type="entry name" value="MANNOSYL-D-GLYCERATE TRANSPORT_METABOLISM SYSTEM REPRESSOR MNGR-RELATED"/>
    <property type="match status" value="1"/>
</dbReference>
<dbReference type="FunFam" id="1.10.10.10:FF:000079">
    <property type="entry name" value="GntR family transcriptional regulator"/>
    <property type="match status" value="1"/>
</dbReference>
<proteinExistence type="predicted"/>
<dbReference type="PROSITE" id="PS50949">
    <property type="entry name" value="HTH_GNTR"/>
    <property type="match status" value="1"/>
</dbReference>
<dbReference type="PATRIC" id="fig|1348973.3.peg.1835"/>
<name>A0A072NN58_SCHAZ</name>
<evidence type="ECO:0000313" key="6">
    <source>
        <dbReference type="Proteomes" id="UP000027936"/>
    </source>
</evidence>
<evidence type="ECO:0000313" key="5">
    <source>
        <dbReference type="EMBL" id="KEF38677.1"/>
    </source>
</evidence>
<keyword evidence="2" id="KW-0238">DNA-binding</keyword>
<evidence type="ECO:0000259" key="4">
    <source>
        <dbReference type="PROSITE" id="PS50949"/>
    </source>
</evidence>
<accession>A0A072NN58</accession>
<dbReference type="Proteomes" id="UP000027936">
    <property type="component" value="Unassembled WGS sequence"/>
</dbReference>
<dbReference type="SUPFAM" id="SSF46785">
    <property type="entry name" value="Winged helix' DNA-binding domain"/>
    <property type="match status" value="1"/>
</dbReference>
<protein>
    <submittedName>
        <fullName evidence="5">Transcriptional regulator</fullName>
    </submittedName>
</protein>
<dbReference type="CDD" id="cd07377">
    <property type="entry name" value="WHTH_GntR"/>
    <property type="match status" value="1"/>
</dbReference>
<feature type="domain" description="HTH gntR-type" evidence="4">
    <location>
        <begin position="4"/>
        <end position="72"/>
    </location>
</feature>
<evidence type="ECO:0000256" key="1">
    <source>
        <dbReference type="ARBA" id="ARBA00023015"/>
    </source>
</evidence>
<dbReference type="Pfam" id="PF00392">
    <property type="entry name" value="GntR"/>
    <property type="match status" value="1"/>
</dbReference>
<organism evidence="5 6">
    <name type="scientific">Schinkia azotoformans MEV2011</name>
    <dbReference type="NCBI Taxonomy" id="1348973"/>
    <lineage>
        <taxon>Bacteria</taxon>
        <taxon>Bacillati</taxon>
        <taxon>Bacillota</taxon>
        <taxon>Bacilli</taxon>
        <taxon>Bacillales</taxon>
        <taxon>Bacillaceae</taxon>
        <taxon>Calidifontibacillus/Schinkia group</taxon>
        <taxon>Schinkia</taxon>
    </lineage>
</organism>
<dbReference type="SMART" id="SM00345">
    <property type="entry name" value="HTH_GNTR"/>
    <property type="match status" value="1"/>
</dbReference>
<gene>
    <name evidence="5" type="ORF">M670_01888</name>
</gene>
<dbReference type="InterPro" id="IPR036388">
    <property type="entry name" value="WH-like_DNA-bd_sf"/>
</dbReference>
<dbReference type="GO" id="GO:0003700">
    <property type="term" value="F:DNA-binding transcription factor activity"/>
    <property type="evidence" value="ECO:0007669"/>
    <property type="project" value="InterPro"/>
</dbReference>
<dbReference type="PANTHER" id="PTHR44846">
    <property type="entry name" value="MANNOSYL-D-GLYCERATE TRANSPORT/METABOLISM SYSTEM REPRESSOR MNGR-RELATED"/>
    <property type="match status" value="1"/>
</dbReference>
<evidence type="ECO:0000256" key="3">
    <source>
        <dbReference type="ARBA" id="ARBA00023163"/>
    </source>
</evidence>
<sequence>MGKTPLYLQIVHLIREKITRGEWPVGSKLPTQREMAKQFNVNRSTVITAIEILKSEGLLEGKTGSGIYIVNNQWSLRTASSPPDWNELSKWALSPLAIILYNSSMRWRIERISSN</sequence>
<dbReference type="GO" id="GO:0003677">
    <property type="term" value="F:DNA binding"/>
    <property type="evidence" value="ECO:0007669"/>
    <property type="project" value="UniProtKB-KW"/>
</dbReference>
<dbReference type="InterPro" id="IPR036390">
    <property type="entry name" value="WH_DNA-bd_sf"/>
</dbReference>
<keyword evidence="3" id="KW-0804">Transcription</keyword>
<dbReference type="InterPro" id="IPR050679">
    <property type="entry name" value="Bact_HTH_transcr_reg"/>
</dbReference>
<keyword evidence="1" id="KW-0805">Transcription regulation</keyword>
<evidence type="ECO:0000256" key="2">
    <source>
        <dbReference type="ARBA" id="ARBA00023125"/>
    </source>
</evidence>
<dbReference type="EMBL" id="JJRY01000006">
    <property type="protein sequence ID" value="KEF38677.1"/>
    <property type="molecule type" value="Genomic_DNA"/>
</dbReference>
<reference evidence="5 6" key="1">
    <citation type="submission" date="2014-04" db="EMBL/GenBank/DDBJ databases">
        <title>Draft genome sequence of Bacillus azotoformans MEV2011, a (co-) denitrifying strain unable to grow in the presence of oxygen.</title>
        <authorList>
            <person name="Nielsen M."/>
            <person name="Schreiber L."/>
            <person name="Finster K."/>
            <person name="Schramm A."/>
        </authorList>
    </citation>
    <scope>NUCLEOTIDE SEQUENCE [LARGE SCALE GENOMIC DNA]</scope>
    <source>
        <strain evidence="5 6">MEV2011</strain>
    </source>
</reference>